<keyword evidence="8" id="KW-0676">Redox-active center</keyword>
<keyword evidence="7" id="KW-1015">Disulfide bond</keyword>
<evidence type="ECO:0000313" key="14">
    <source>
        <dbReference type="EMBL" id="MFB9643935.1"/>
    </source>
</evidence>
<evidence type="ECO:0000256" key="7">
    <source>
        <dbReference type="ARBA" id="ARBA00023157"/>
    </source>
</evidence>
<dbReference type="EC" id="1.11.1.24" evidence="3"/>
<dbReference type="Gene3D" id="3.40.30.10">
    <property type="entry name" value="Glutaredoxin"/>
    <property type="match status" value="1"/>
</dbReference>
<gene>
    <name evidence="14" type="ORF">ACFFQV_16715</name>
</gene>
<dbReference type="InterPro" id="IPR013766">
    <property type="entry name" value="Thioredoxin_domain"/>
</dbReference>
<evidence type="ECO:0000256" key="6">
    <source>
        <dbReference type="ARBA" id="ARBA00023002"/>
    </source>
</evidence>
<organism evidence="14 15">
    <name type="scientific">Agromyces lapidis</name>
    <dbReference type="NCBI Taxonomy" id="279574"/>
    <lineage>
        <taxon>Bacteria</taxon>
        <taxon>Bacillati</taxon>
        <taxon>Actinomycetota</taxon>
        <taxon>Actinomycetes</taxon>
        <taxon>Micrococcales</taxon>
        <taxon>Microbacteriaceae</taxon>
        <taxon>Agromyces</taxon>
    </lineage>
</organism>
<evidence type="ECO:0000259" key="13">
    <source>
        <dbReference type="PROSITE" id="PS51352"/>
    </source>
</evidence>
<dbReference type="Proteomes" id="UP001589667">
    <property type="component" value="Unassembled WGS sequence"/>
</dbReference>
<keyword evidence="6" id="KW-0560">Oxidoreductase</keyword>
<dbReference type="SUPFAM" id="SSF52833">
    <property type="entry name" value="Thioredoxin-like"/>
    <property type="match status" value="1"/>
</dbReference>
<evidence type="ECO:0000256" key="11">
    <source>
        <dbReference type="ARBA" id="ARBA00041373"/>
    </source>
</evidence>
<dbReference type="PROSITE" id="PS51352">
    <property type="entry name" value="THIOREDOXIN_2"/>
    <property type="match status" value="1"/>
</dbReference>
<evidence type="ECO:0000256" key="10">
    <source>
        <dbReference type="ARBA" id="ARBA00038489"/>
    </source>
</evidence>
<dbReference type="CDD" id="cd03018">
    <property type="entry name" value="PRX_AhpE_like"/>
    <property type="match status" value="1"/>
</dbReference>
<evidence type="ECO:0000313" key="15">
    <source>
        <dbReference type="Proteomes" id="UP001589667"/>
    </source>
</evidence>
<evidence type="ECO:0000256" key="2">
    <source>
        <dbReference type="ARBA" id="ARBA00011245"/>
    </source>
</evidence>
<evidence type="ECO:0000256" key="5">
    <source>
        <dbReference type="ARBA" id="ARBA00022862"/>
    </source>
</evidence>
<proteinExistence type="inferred from homology"/>
<dbReference type="PANTHER" id="PTHR42801:SF20">
    <property type="entry name" value="ALKYL HYDROPEROXIDE REDUCTASE E"/>
    <property type="match status" value="1"/>
</dbReference>
<dbReference type="Pfam" id="PF00578">
    <property type="entry name" value="AhpC-TSA"/>
    <property type="match status" value="1"/>
</dbReference>
<name>A0ABV5SUA1_9MICO</name>
<keyword evidence="15" id="KW-1185">Reference proteome</keyword>
<dbReference type="InterPro" id="IPR050924">
    <property type="entry name" value="Peroxiredoxin_BCP/PrxQ"/>
</dbReference>
<accession>A0ABV5SUA1</accession>
<dbReference type="RefSeq" id="WP_157424456.1">
    <property type="nucleotide sequence ID" value="NZ_BAAANI010000005.1"/>
</dbReference>
<keyword evidence="5" id="KW-0049">Antioxidant</keyword>
<dbReference type="PIRSF" id="PIRSF000239">
    <property type="entry name" value="AHPC"/>
    <property type="match status" value="1"/>
</dbReference>
<evidence type="ECO:0000256" key="1">
    <source>
        <dbReference type="ARBA" id="ARBA00003330"/>
    </source>
</evidence>
<sequence>MPLQIGAPAPDFELLDHLGRTVGLAALRAEKPVVLVFFPLAFSRTCQGELCALRDQLSMFDDAGVHLVGISVDSKFALRAWAEEQGYTFPLLADFWPHGEVARAYDVFVEDRGHAARATFVIDEGGVIRAAFATPPGEPRSIEQYREALASLRDD</sequence>
<reference evidence="14 15" key="1">
    <citation type="submission" date="2024-09" db="EMBL/GenBank/DDBJ databases">
        <authorList>
            <person name="Sun Q."/>
            <person name="Mori K."/>
        </authorList>
    </citation>
    <scope>NUCLEOTIDE SEQUENCE [LARGE SCALE GENOMIC DNA]</scope>
    <source>
        <strain evidence="14 15">JCM 14321</strain>
    </source>
</reference>
<evidence type="ECO:0000256" key="12">
    <source>
        <dbReference type="ARBA" id="ARBA00049091"/>
    </source>
</evidence>
<evidence type="ECO:0000256" key="9">
    <source>
        <dbReference type="ARBA" id="ARBA00032824"/>
    </source>
</evidence>
<dbReference type="PANTHER" id="PTHR42801">
    <property type="entry name" value="THIOREDOXIN-DEPENDENT PEROXIDE REDUCTASE"/>
    <property type="match status" value="1"/>
</dbReference>
<evidence type="ECO:0000256" key="8">
    <source>
        <dbReference type="ARBA" id="ARBA00023284"/>
    </source>
</evidence>
<feature type="domain" description="Thioredoxin" evidence="13">
    <location>
        <begin position="3"/>
        <end position="154"/>
    </location>
</feature>
<comment type="similarity">
    <text evidence="10">Belongs to the peroxiredoxin family. BCP/PrxQ subfamily.</text>
</comment>
<dbReference type="InterPro" id="IPR000866">
    <property type="entry name" value="AhpC/TSA"/>
</dbReference>
<comment type="subunit">
    <text evidence="2">Monomer.</text>
</comment>
<comment type="function">
    <text evidence="1">Thiol-specific peroxidase that catalyzes the reduction of hydrogen peroxide and organic hydroperoxides to water and alcohols, respectively. Plays a role in cell protection against oxidative stress by detoxifying peroxides and as sensor of hydrogen peroxide-mediated signaling events.</text>
</comment>
<protein>
    <recommendedName>
        <fullName evidence="3">thioredoxin-dependent peroxiredoxin</fullName>
        <ecNumber evidence="3">1.11.1.24</ecNumber>
    </recommendedName>
    <alternativeName>
        <fullName evidence="11">Bacterioferritin comigratory protein</fullName>
    </alternativeName>
    <alternativeName>
        <fullName evidence="9">Thioredoxin peroxidase</fullName>
    </alternativeName>
</protein>
<evidence type="ECO:0000256" key="4">
    <source>
        <dbReference type="ARBA" id="ARBA00022559"/>
    </source>
</evidence>
<keyword evidence="4" id="KW-0575">Peroxidase</keyword>
<comment type="catalytic activity">
    <reaction evidence="12">
        <text>a hydroperoxide + [thioredoxin]-dithiol = an alcohol + [thioredoxin]-disulfide + H2O</text>
        <dbReference type="Rhea" id="RHEA:62620"/>
        <dbReference type="Rhea" id="RHEA-COMP:10698"/>
        <dbReference type="Rhea" id="RHEA-COMP:10700"/>
        <dbReference type="ChEBI" id="CHEBI:15377"/>
        <dbReference type="ChEBI" id="CHEBI:29950"/>
        <dbReference type="ChEBI" id="CHEBI:30879"/>
        <dbReference type="ChEBI" id="CHEBI:35924"/>
        <dbReference type="ChEBI" id="CHEBI:50058"/>
        <dbReference type="EC" id="1.11.1.24"/>
    </reaction>
</comment>
<comment type="caution">
    <text evidence="14">The sequence shown here is derived from an EMBL/GenBank/DDBJ whole genome shotgun (WGS) entry which is preliminary data.</text>
</comment>
<dbReference type="InterPro" id="IPR024706">
    <property type="entry name" value="Peroxiredoxin_AhpC-typ"/>
</dbReference>
<evidence type="ECO:0000256" key="3">
    <source>
        <dbReference type="ARBA" id="ARBA00013017"/>
    </source>
</evidence>
<dbReference type="EMBL" id="JBHMBL010000004">
    <property type="protein sequence ID" value="MFB9643935.1"/>
    <property type="molecule type" value="Genomic_DNA"/>
</dbReference>
<dbReference type="InterPro" id="IPR036249">
    <property type="entry name" value="Thioredoxin-like_sf"/>
</dbReference>